<feature type="domain" description="KY-like immunoglobulin-like" evidence="2">
    <location>
        <begin position="242"/>
        <end position="372"/>
    </location>
</feature>
<reference evidence="3" key="1">
    <citation type="journal article" date="2023" name="G3 (Bethesda)">
        <title>A reference genome for the long-term kleptoplast-retaining sea slug Elysia crispata morphotype clarki.</title>
        <authorList>
            <person name="Eastman K.E."/>
            <person name="Pendleton A.L."/>
            <person name="Shaikh M.A."/>
            <person name="Suttiyut T."/>
            <person name="Ogas R."/>
            <person name="Tomko P."/>
            <person name="Gavelis G."/>
            <person name="Widhalm J.R."/>
            <person name="Wisecaver J.H."/>
        </authorList>
    </citation>
    <scope>NUCLEOTIDE SEQUENCE</scope>
    <source>
        <strain evidence="3">ECLA1</strain>
    </source>
</reference>
<sequence length="841" mass="94625">MGCGSSKGNKGGAKNDNPPIEEIDVPDLDPRYPPPAPPRTNKDDFYKASDYASIDAQIKQQASRIDSSSYDSLLTALESFCSTDLQKLRAIFMWLFHQDVHGAFYSGVTDPYTPRGYMKLIKTANGSYATFFAQLCRTAGIPCNVIRGVGRGDSYSVGQTDMAGLKSAWCAVHVDDDWRLVHPLWAYFNEKQTYANGQRPPAGKKRMTVNEFFYLTDPNKMICFCLPHTEAWQLLKKKWDAKKFARSPQFTEDYFSSGLMLPRKYTAILQAENGICVIDFDNHAHEEPTVSADVAYDKDDEENSGESFPPGVRMSDYVISSSSSTRKTLAIKFPVRGQYIADIYGGRDTKNPKIVQFCLICEDTIRSPPPFPLRPEEGFGLRAGPASTLGVSDIVPESGIVLVRATQIKYFSFTITQPLEIQAKLVHDTASPADLDDFVSCQVTQHQGQVKVVVPEEPNLEFGLQISARPANTSRPHTVIASYLLVDENWRKKTAVVAPTKNINKSGSDAVRRALVAATQKSDIGRLEKAIEDFERLGLSDNGDLTRARHKLVELHLKNLRMRTLERKLDPLDSAIHAAKTSHVSSHLIDTKEMKDAEAAQKQLRRLKLYMHKVLALNKATISEIHRYHRPKPLVHNVMKATFRILGEPNAKIQQWSYIQTCMRQLGRNSMMTRVKQFDPVRLKEGQAKDAESYLDKTNKYLVRMCSAGAGTFYVWSNNMISEYQGKGQVEHLDIWQGNNKWTKLLNKVNVTNRSDATTRSRDKQPVVKKAEQDVHVPGPEKSVYGKDTDKANTGYGDFWDPNVPQSRHDGYYDEDDDEFTSGYDWNPNGPPSGRNNHRNG</sequence>
<organism evidence="3 4">
    <name type="scientific">Elysia crispata</name>
    <name type="common">lettuce slug</name>
    <dbReference type="NCBI Taxonomy" id="231223"/>
    <lineage>
        <taxon>Eukaryota</taxon>
        <taxon>Metazoa</taxon>
        <taxon>Spiralia</taxon>
        <taxon>Lophotrochozoa</taxon>
        <taxon>Mollusca</taxon>
        <taxon>Gastropoda</taxon>
        <taxon>Heterobranchia</taxon>
        <taxon>Euthyneura</taxon>
        <taxon>Panpulmonata</taxon>
        <taxon>Sacoglossa</taxon>
        <taxon>Placobranchoidea</taxon>
        <taxon>Plakobranchidae</taxon>
        <taxon>Elysia</taxon>
    </lineage>
</organism>
<evidence type="ECO:0000256" key="1">
    <source>
        <dbReference type="SAM" id="MobiDB-lite"/>
    </source>
</evidence>
<dbReference type="Gene3D" id="1.20.920.20">
    <property type="match status" value="1"/>
</dbReference>
<dbReference type="Pfam" id="PF23265">
    <property type="entry name" value="Ig-like_KY"/>
    <property type="match status" value="1"/>
</dbReference>
<feature type="region of interest" description="Disordered" evidence="1">
    <location>
        <begin position="753"/>
        <end position="841"/>
    </location>
</feature>
<dbReference type="SUPFAM" id="SSF54001">
    <property type="entry name" value="Cysteine proteinases"/>
    <property type="match status" value="1"/>
</dbReference>
<name>A0AAE0ZCD3_9GAST</name>
<dbReference type="AlphaFoldDB" id="A0AAE0ZCD3"/>
<feature type="compositionally biased region" description="Basic and acidic residues" evidence="1">
    <location>
        <begin position="757"/>
        <end position="775"/>
    </location>
</feature>
<gene>
    <name evidence="3" type="ORF">RRG08_002324</name>
</gene>
<dbReference type="PANTHER" id="PTHR47020:SF1">
    <property type="entry name" value="HILLARIN"/>
    <property type="match status" value="1"/>
</dbReference>
<proteinExistence type="predicted"/>
<accession>A0AAE0ZCD3</accession>
<dbReference type="Gene3D" id="3.10.620.30">
    <property type="match status" value="1"/>
</dbReference>
<evidence type="ECO:0000313" key="4">
    <source>
        <dbReference type="Proteomes" id="UP001283361"/>
    </source>
</evidence>
<dbReference type="InterPro" id="IPR038765">
    <property type="entry name" value="Papain-like_cys_pep_sf"/>
</dbReference>
<dbReference type="InterPro" id="IPR053041">
    <property type="entry name" value="Transglut-like_Superfamily_Mod"/>
</dbReference>
<protein>
    <recommendedName>
        <fullName evidence="2">KY-like immunoglobulin-like domain-containing protein</fullName>
    </recommendedName>
</protein>
<dbReference type="EMBL" id="JAWDGP010004263">
    <property type="protein sequence ID" value="KAK3766091.1"/>
    <property type="molecule type" value="Genomic_DNA"/>
</dbReference>
<evidence type="ECO:0000313" key="3">
    <source>
        <dbReference type="EMBL" id="KAK3766091.1"/>
    </source>
</evidence>
<dbReference type="InterPro" id="IPR056564">
    <property type="entry name" value="Ig-like_KY"/>
</dbReference>
<feature type="compositionally biased region" description="Gly residues" evidence="1">
    <location>
        <begin position="1"/>
        <end position="11"/>
    </location>
</feature>
<dbReference type="PANTHER" id="PTHR47020">
    <property type="entry name" value="HILLARIN"/>
    <property type="match status" value="1"/>
</dbReference>
<dbReference type="Proteomes" id="UP001283361">
    <property type="component" value="Unassembled WGS sequence"/>
</dbReference>
<evidence type="ECO:0000259" key="2">
    <source>
        <dbReference type="Pfam" id="PF23265"/>
    </source>
</evidence>
<feature type="region of interest" description="Disordered" evidence="1">
    <location>
        <begin position="1"/>
        <end position="44"/>
    </location>
</feature>
<keyword evidence="4" id="KW-1185">Reference proteome</keyword>
<comment type="caution">
    <text evidence="3">The sequence shown here is derived from an EMBL/GenBank/DDBJ whole genome shotgun (WGS) entry which is preliminary data.</text>
</comment>